<dbReference type="InterPro" id="IPR036322">
    <property type="entry name" value="WD40_repeat_dom_sf"/>
</dbReference>
<dbReference type="PANTHER" id="PTHR19879:SF9">
    <property type="entry name" value="TRANSCRIPTION INITIATION FACTOR TFIID SUBUNIT 5"/>
    <property type="match status" value="1"/>
</dbReference>
<dbReference type="EMBL" id="AP012029">
    <property type="protein sequence ID" value="BAJ63678.1"/>
    <property type="molecule type" value="Genomic_DNA"/>
</dbReference>
<dbReference type="Pfam" id="PF00400">
    <property type="entry name" value="WD40"/>
    <property type="match status" value="3"/>
</dbReference>
<dbReference type="HOGENOM" id="CLU_372418_0_0_0"/>
<dbReference type="InParanoid" id="E8N5G4"/>
<gene>
    <name evidence="2" type="ordered locus">ANT_16520</name>
</gene>
<dbReference type="STRING" id="926569.ANT_16520"/>
<protein>
    <submittedName>
        <fullName evidence="2">Uncharacterized protein</fullName>
    </submittedName>
</protein>
<evidence type="ECO:0000256" key="1">
    <source>
        <dbReference type="PROSITE-ProRule" id="PRU00221"/>
    </source>
</evidence>
<accession>E8N5G4</accession>
<dbReference type="eggNOG" id="COG2319">
    <property type="taxonomic scope" value="Bacteria"/>
</dbReference>
<dbReference type="RefSeq" id="WP_013560057.1">
    <property type="nucleotide sequence ID" value="NC_014960.1"/>
</dbReference>
<feature type="repeat" description="WD" evidence="1">
    <location>
        <begin position="442"/>
        <end position="474"/>
    </location>
</feature>
<dbReference type="PROSITE" id="PS50082">
    <property type="entry name" value="WD_REPEATS_2"/>
    <property type="match status" value="3"/>
</dbReference>
<reference evidence="2 3" key="1">
    <citation type="submission" date="2010-12" db="EMBL/GenBank/DDBJ databases">
        <title>Whole genome sequence of Anaerolinea thermophila UNI-1.</title>
        <authorList>
            <person name="Narita-Yamada S."/>
            <person name="Kishi E."/>
            <person name="Watanabe Y."/>
            <person name="Takasaki K."/>
            <person name="Ankai A."/>
            <person name="Oguchi A."/>
            <person name="Fukui S."/>
            <person name="Takahashi M."/>
            <person name="Yashiro I."/>
            <person name="Hosoyama A."/>
            <person name="Sekiguchi Y."/>
            <person name="Hanada S."/>
            <person name="Fujita N."/>
        </authorList>
    </citation>
    <scope>NUCLEOTIDE SEQUENCE [LARGE SCALE GENOMIC DNA]</scope>
    <source>
        <strain evidence="3">DSM 14523 / JCM 11388 / NBRC 100420 / UNI-1</strain>
    </source>
</reference>
<keyword evidence="1" id="KW-0853">WD repeat</keyword>
<sequence length="746" mass="84737">MVTSEDFSVSDLRALLEENIDIFSSDQIHYLVQAGCILLLEEKATEEAIQTLYQISENGSAEISNFATEALKRLASQENEPAVDALYQLALKENQQGLRQWLLAKPYIPQHLELKVLLEFLVEENPQQIDRLPALTQAFFQFYSLELQNTLLLHTKKTPFERWIHLLIIIQNLSDSDIFEIVNQFNTLSEIERKALTDALIRKAKEGSSVAFDTLAMLHIHYDLPEIVEFLQREEYLPLELPLRALYLFFTNQIEEYLQSDYEFSSLLDTYQRASKSLRHRILQQARRIGQVSWLQRLGSEKGEVRFLADLSDHEWEETLSHLSQAERYEDLWRLAQHASPYWSVVILTLLQRKEWHPLPPPEHEAYVELCALAQPCTEALPKPALVNTLYSPERLISSLAFDVSGKYLAAGSSGQTIFVWNLPEGKMLIPAPAAPYPNHRAVLFSPDGEFLVSAGGDHRLRVFRMTTQSVVKTFEGHRGQIRSIHFSPDGKILYSAGFDGSVRAWRFPMGTELYQSSFPEKEIFAILPFAEGRLLAVAGYSPNIRILSLPDLKQVHSIPGCAEGNFFLAGHFSSDFVIAGGKDRILRTWNGKTGSFLWQFGPLASPPVGMFLHPDGEHLLYGTRSGTLGFIRVSNPTAATQVLIQEDTFSSLALSPDGAWIAGVNDAGIIHLWDNTLYLWTRFVHRPGSTLPIQDLEDRMNRGRVPRSELPWAKFILAFWKWISRFDVEVEAPQLISAGEFDIEI</sequence>
<dbReference type="KEGG" id="atm:ANT_16520"/>
<dbReference type="OrthoDB" id="9812686at2"/>
<organism evidence="2 3">
    <name type="scientific">Anaerolinea thermophila (strain DSM 14523 / JCM 11388 / NBRC 100420 / UNI-1)</name>
    <dbReference type="NCBI Taxonomy" id="926569"/>
    <lineage>
        <taxon>Bacteria</taxon>
        <taxon>Bacillati</taxon>
        <taxon>Chloroflexota</taxon>
        <taxon>Anaerolineae</taxon>
        <taxon>Anaerolineales</taxon>
        <taxon>Anaerolineaceae</taxon>
        <taxon>Anaerolinea</taxon>
    </lineage>
</organism>
<dbReference type="SMART" id="SM00320">
    <property type="entry name" value="WD40"/>
    <property type="match status" value="6"/>
</dbReference>
<dbReference type="SUPFAM" id="SSF50978">
    <property type="entry name" value="WD40 repeat-like"/>
    <property type="match status" value="1"/>
</dbReference>
<dbReference type="AlphaFoldDB" id="E8N5G4"/>
<evidence type="ECO:0000313" key="2">
    <source>
        <dbReference type="EMBL" id="BAJ63678.1"/>
    </source>
</evidence>
<dbReference type="PROSITE" id="PS50294">
    <property type="entry name" value="WD_REPEATS_REGION"/>
    <property type="match status" value="1"/>
</dbReference>
<dbReference type="PANTHER" id="PTHR19879">
    <property type="entry name" value="TRANSCRIPTION INITIATION FACTOR TFIID"/>
    <property type="match status" value="1"/>
</dbReference>
<dbReference type="InterPro" id="IPR001680">
    <property type="entry name" value="WD40_rpt"/>
</dbReference>
<dbReference type="InterPro" id="IPR015943">
    <property type="entry name" value="WD40/YVTN_repeat-like_dom_sf"/>
</dbReference>
<proteinExistence type="predicted"/>
<feature type="repeat" description="WD" evidence="1">
    <location>
        <begin position="390"/>
        <end position="431"/>
    </location>
</feature>
<keyword evidence="3" id="KW-1185">Reference proteome</keyword>
<dbReference type="Gene3D" id="2.130.10.10">
    <property type="entry name" value="YVTN repeat-like/Quinoprotein amine dehydrogenase"/>
    <property type="match status" value="2"/>
</dbReference>
<name>E8N5G4_ANATU</name>
<feature type="repeat" description="WD" evidence="1">
    <location>
        <begin position="475"/>
        <end position="516"/>
    </location>
</feature>
<dbReference type="Proteomes" id="UP000008922">
    <property type="component" value="Chromosome"/>
</dbReference>
<evidence type="ECO:0000313" key="3">
    <source>
        <dbReference type="Proteomes" id="UP000008922"/>
    </source>
</evidence>